<organism evidence="1 2">
    <name type="scientific">Arthrobacter gyeryongensis</name>
    <dbReference type="NCBI Taxonomy" id="1650592"/>
    <lineage>
        <taxon>Bacteria</taxon>
        <taxon>Bacillati</taxon>
        <taxon>Actinomycetota</taxon>
        <taxon>Actinomycetes</taxon>
        <taxon>Micrococcales</taxon>
        <taxon>Micrococcaceae</taxon>
        <taxon>Arthrobacter</taxon>
    </lineage>
</organism>
<dbReference type="EMBL" id="BAABKK010000038">
    <property type="protein sequence ID" value="GAA5201690.1"/>
    <property type="molecule type" value="Genomic_DNA"/>
</dbReference>
<reference evidence="2" key="1">
    <citation type="journal article" date="2019" name="Int. J. Syst. Evol. Microbiol.">
        <title>The Global Catalogue of Microorganisms (GCM) 10K type strain sequencing project: providing services to taxonomists for standard genome sequencing and annotation.</title>
        <authorList>
            <consortium name="The Broad Institute Genomics Platform"/>
            <consortium name="The Broad Institute Genome Sequencing Center for Infectious Disease"/>
            <person name="Wu L."/>
            <person name="Ma J."/>
        </authorList>
    </citation>
    <scope>NUCLEOTIDE SEQUENCE [LARGE SCALE GENOMIC DNA]</scope>
    <source>
        <strain evidence="2">JCM 18514</strain>
    </source>
</reference>
<protein>
    <recommendedName>
        <fullName evidence="3">META domain-containing protein</fullName>
    </recommendedName>
</protein>
<evidence type="ECO:0000313" key="2">
    <source>
        <dbReference type="Proteomes" id="UP001500200"/>
    </source>
</evidence>
<comment type="caution">
    <text evidence="1">The sequence shown here is derived from an EMBL/GenBank/DDBJ whole genome shotgun (WGS) entry which is preliminary data.</text>
</comment>
<gene>
    <name evidence="1" type="ORF">GCM10023346_46610</name>
</gene>
<evidence type="ECO:0000313" key="1">
    <source>
        <dbReference type="EMBL" id="GAA5201690.1"/>
    </source>
</evidence>
<proteinExistence type="predicted"/>
<keyword evidence="2" id="KW-1185">Reference proteome</keyword>
<evidence type="ECO:0008006" key="3">
    <source>
        <dbReference type="Google" id="ProtNLM"/>
    </source>
</evidence>
<name>A0ABP9SUU6_9MICC</name>
<accession>A0ABP9SUU6</accession>
<dbReference type="Proteomes" id="UP001500200">
    <property type="component" value="Unassembled WGS sequence"/>
</dbReference>
<sequence>MPAPVPAKEITAGEAASGISMPWKFLGFVDGNKVVTVAYVGGDGDCTTPAGFYVHQDGNDVTVEAVSREAAGRTACADSLSMGRAVLQLPISIGGAGRLVHAATDPAWSSPNYFR</sequence>